<dbReference type="Proteomes" id="UP000634529">
    <property type="component" value="Unassembled WGS sequence"/>
</dbReference>
<gene>
    <name evidence="1" type="ORF">IFO66_19600</name>
</gene>
<reference evidence="1 2" key="1">
    <citation type="submission" date="2020-09" db="EMBL/GenBank/DDBJ databases">
        <title>Paenibacillus sp. CAU 1523 isolated from sand of Haeundae Beach.</title>
        <authorList>
            <person name="Kim W."/>
        </authorList>
    </citation>
    <scope>NUCLEOTIDE SEQUENCE [LARGE SCALE GENOMIC DNA]</scope>
    <source>
        <strain evidence="1 2">CAU 1523</strain>
    </source>
</reference>
<name>A0ABR9B5N7_9BACL</name>
<sequence length="99" mass="11487">MAVSFTRPYKAILDDMSEALIRIPNAYTSLDMEQDDWAGLTSEEKKEVMEALADDLFYGLGKERLQFIGDGSIHYDREFHHFEFMFNNETVAVVDLKEE</sequence>
<proteinExistence type="predicted"/>
<protein>
    <submittedName>
        <fullName evidence="1">Uncharacterized protein</fullName>
    </submittedName>
</protein>
<dbReference type="RefSeq" id="WP_192026783.1">
    <property type="nucleotide sequence ID" value="NZ_JACYTN010000023.1"/>
</dbReference>
<dbReference type="EMBL" id="JACYTN010000023">
    <property type="protein sequence ID" value="MBD8500496.1"/>
    <property type="molecule type" value="Genomic_DNA"/>
</dbReference>
<organism evidence="1 2">
    <name type="scientific">Paenibacillus arenosi</name>
    <dbReference type="NCBI Taxonomy" id="2774142"/>
    <lineage>
        <taxon>Bacteria</taxon>
        <taxon>Bacillati</taxon>
        <taxon>Bacillota</taxon>
        <taxon>Bacilli</taxon>
        <taxon>Bacillales</taxon>
        <taxon>Paenibacillaceae</taxon>
        <taxon>Paenibacillus</taxon>
    </lineage>
</organism>
<evidence type="ECO:0000313" key="1">
    <source>
        <dbReference type="EMBL" id="MBD8500496.1"/>
    </source>
</evidence>
<keyword evidence="2" id="KW-1185">Reference proteome</keyword>
<accession>A0ABR9B5N7</accession>
<evidence type="ECO:0000313" key="2">
    <source>
        <dbReference type="Proteomes" id="UP000634529"/>
    </source>
</evidence>
<comment type="caution">
    <text evidence="1">The sequence shown here is derived from an EMBL/GenBank/DDBJ whole genome shotgun (WGS) entry which is preliminary data.</text>
</comment>